<dbReference type="Proteomes" id="UP000724686">
    <property type="component" value="Unassembled WGS sequence"/>
</dbReference>
<accession>A0ABS2UGE8</accession>
<dbReference type="RefSeq" id="WP_205280629.1">
    <property type="nucleotide sequence ID" value="NZ_JAFFPU010000064.1"/>
</dbReference>
<comment type="caution">
    <text evidence="2">The sequence shown here is derived from an EMBL/GenBank/DDBJ whole genome shotgun (WGS) entry which is preliminary data.</text>
</comment>
<evidence type="ECO:0000313" key="3">
    <source>
        <dbReference type="Proteomes" id="UP000724686"/>
    </source>
</evidence>
<reference evidence="2 3" key="1">
    <citation type="submission" date="2021-02" db="EMBL/GenBank/DDBJ databases">
        <title>Leptospira ainlahdjerensis sp. nov., Leptospira ainazelensis sp. nov., Leptospira abararensis sp. nov. and Leptospira chreensis sp. nov., four new species isolated from water sources in Algeria.</title>
        <authorList>
            <person name="Amara Korba A."/>
            <person name="Kainiu M."/>
            <person name="Vincent A.T."/>
            <person name="Mariet J.-F."/>
            <person name="Veyrier F.J."/>
            <person name="Goarant C."/>
            <person name="Picardeau M."/>
        </authorList>
    </citation>
    <scope>NUCLEOTIDE SEQUENCE [LARGE SCALE GENOMIC DNA]</scope>
    <source>
        <strain evidence="2 3">201903070</strain>
    </source>
</reference>
<name>A0ABS2UGE8_9LEPT</name>
<feature type="signal peptide" evidence="1">
    <location>
        <begin position="1"/>
        <end position="21"/>
    </location>
</feature>
<sequence length="177" mass="17794">MAILAAISLGFVLFVSAVATAAWLAFSAAGSILSSYAVQGYIAGGFSKSSFNNIHWDEKSARIGGCYGAAVSFWGLQIGVGSYINISIAAAAKDGAVGAKTIISIIKPNSALGPFSALDVVTSQFLVYHAVTSNGRGVASDLGGYSITYASSGQISAPVGLIIDGVEGTQKTCGGSL</sequence>
<keyword evidence="1" id="KW-0732">Signal</keyword>
<organism evidence="2 3">
    <name type="scientific">Leptospira ainlahdjerensis</name>
    <dbReference type="NCBI Taxonomy" id="2810033"/>
    <lineage>
        <taxon>Bacteria</taxon>
        <taxon>Pseudomonadati</taxon>
        <taxon>Spirochaetota</taxon>
        <taxon>Spirochaetia</taxon>
        <taxon>Leptospirales</taxon>
        <taxon>Leptospiraceae</taxon>
        <taxon>Leptospira</taxon>
    </lineage>
</organism>
<evidence type="ECO:0000256" key="1">
    <source>
        <dbReference type="SAM" id="SignalP"/>
    </source>
</evidence>
<keyword evidence="3" id="KW-1185">Reference proteome</keyword>
<evidence type="ECO:0000313" key="2">
    <source>
        <dbReference type="EMBL" id="MBM9578633.1"/>
    </source>
</evidence>
<protein>
    <submittedName>
        <fullName evidence="2">Uncharacterized protein</fullName>
    </submittedName>
</protein>
<feature type="chain" id="PRO_5045327610" evidence="1">
    <location>
        <begin position="22"/>
        <end position="177"/>
    </location>
</feature>
<gene>
    <name evidence="2" type="ORF">JWG45_15920</name>
</gene>
<proteinExistence type="predicted"/>
<dbReference type="EMBL" id="JAFFPU010000064">
    <property type="protein sequence ID" value="MBM9578633.1"/>
    <property type="molecule type" value="Genomic_DNA"/>
</dbReference>